<dbReference type="InterPro" id="IPR036388">
    <property type="entry name" value="WH-like_DNA-bd_sf"/>
</dbReference>
<proteinExistence type="predicted"/>
<evidence type="ECO:0008006" key="3">
    <source>
        <dbReference type="Google" id="ProtNLM"/>
    </source>
</evidence>
<accession>A0AA40B8G0</accession>
<sequence>MDSLQELEYHASELGTAVQDLARHIIRSNEFRANSASRPIIDTQNPDEVNQARKGVLSHIARIKTLVCAPTEFLEHLASQTEMLACLRWLGKTQILACIPRIGSVPIKDVANLAGVEETQLCRVVRLTATGGFLKEDPRGHVGHTALSDPFFSNPLLLDAAMFMAESAAPAALNMAITDANSVKGTHPSAYDLALNTWTPFHIACEQNPRLSRQYSAYLQYAAGLHVMDGFADVLKQLCWSNISQACVVEVGAHSTATARKLAELYPNLRFVVQLIDPASLETSHRRQLRPLLKLARAAPTFDADLSPHITVAARTLGSRQTTTDADVYIVHLPSNSSSTVLAELQLHRDILRASNAIMLIPTAHLLPEPGSTVDPEAEAVARSRDLGLLQLVNEREMELAELLDMIDTVKDSAGKLAVTKRLHSSSNLVVALVIKYQMEDADNPQGKKNGFKARTFSSGQSY</sequence>
<dbReference type="Proteomes" id="UP001172102">
    <property type="component" value="Unassembled WGS sequence"/>
</dbReference>
<reference evidence="1" key="1">
    <citation type="submission" date="2023-06" db="EMBL/GenBank/DDBJ databases">
        <title>Genome-scale phylogeny and comparative genomics of the fungal order Sordariales.</title>
        <authorList>
            <consortium name="Lawrence Berkeley National Laboratory"/>
            <person name="Hensen N."/>
            <person name="Bonometti L."/>
            <person name="Westerberg I."/>
            <person name="Brannstrom I.O."/>
            <person name="Guillou S."/>
            <person name="Cros-Aarteil S."/>
            <person name="Calhoun S."/>
            <person name="Haridas S."/>
            <person name="Kuo A."/>
            <person name="Mondo S."/>
            <person name="Pangilinan J."/>
            <person name="Riley R."/>
            <person name="Labutti K."/>
            <person name="Andreopoulos B."/>
            <person name="Lipzen A."/>
            <person name="Chen C."/>
            <person name="Yanf M."/>
            <person name="Daum C."/>
            <person name="Ng V."/>
            <person name="Clum A."/>
            <person name="Steindorff A."/>
            <person name="Ohm R."/>
            <person name="Martin F."/>
            <person name="Silar P."/>
            <person name="Natvig D."/>
            <person name="Lalanne C."/>
            <person name="Gautier V."/>
            <person name="Ament-Velasquez S.L."/>
            <person name="Kruys A."/>
            <person name="Hutchinson M.I."/>
            <person name="Powell A.J."/>
            <person name="Barry K."/>
            <person name="Miller A.N."/>
            <person name="Grigoriev I.V."/>
            <person name="Debuchy R."/>
            <person name="Gladieux P."/>
            <person name="Thoren M.H."/>
            <person name="Johannesson H."/>
        </authorList>
    </citation>
    <scope>NUCLEOTIDE SEQUENCE</scope>
    <source>
        <strain evidence="1">SMH4607-1</strain>
    </source>
</reference>
<keyword evidence="2" id="KW-1185">Reference proteome</keyword>
<comment type="caution">
    <text evidence="1">The sequence shown here is derived from an EMBL/GenBank/DDBJ whole genome shotgun (WGS) entry which is preliminary data.</text>
</comment>
<organism evidence="1 2">
    <name type="scientific">Lasiosphaeris hirsuta</name>
    <dbReference type="NCBI Taxonomy" id="260670"/>
    <lineage>
        <taxon>Eukaryota</taxon>
        <taxon>Fungi</taxon>
        <taxon>Dikarya</taxon>
        <taxon>Ascomycota</taxon>
        <taxon>Pezizomycotina</taxon>
        <taxon>Sordariomycetes</taxon>
        <taxon>Sordariomycetidae</taxon>
        <taxon>Sordariales</taxon>
        <taxon>Lasiosphaeriaceae</taxon>
        <taxon>Lasiosphaeris</taxon>
    </lineage>
</organism>
<evidence type="ECO:0000313" key="1">
    <source>
        <dbReference type="EMBL" id="KAK0729551.1"/>
    </source>
</evidence>
<dbReference type="Gene3D" id="1.10.10.10">
    <property type="entry name" value="Winged helix-like DNA-binding domain superfamily/Winged helix DNA-binding domain"/>
    <property type="match status" value="1"/>
</dbReference>
<name>A0AA40B8G0_9PEZI</name>
<protein>
    <recommendedName>
        <fullName evidence="3">O-methyltransferase</fullName>
    </recommendedName>
</protein>
<dbReference type="PANTHER" id="PTHR43712:SF15">
    <property type="entry name" value="MONODICTYPHENONE CLUSTER TRANSCRIPTIONAL COACTIVATOR MDPA"/>
    <property type="match status" value="1"/>
</dbReference>
<gene>
    <name evidence="1" type="ORF">B0H67DRAFT_559073</name>
</gene>
<dbReference type="SUPFAM" id="SSF46785">
    <property type="entry name" value="Winged helix' DNA-binding domain"/>
    <property type="match status" value="1"/>
</dbReference>
<dbReference type="AlphaFoldDB" id="A0AA40B8G0"/>
<dbReference type="EMBL" id="JAUKUA010000001">
    <property type="protein sequence ID" value="KAK0729551.1"/>
    <property type="molecule type" value="Genomic_DNA"/>
</dbReference>
<dbReference type="InterPro" id="IPR036390">
    <property type="entry name" value="WH_DNA-bd_sf"/>
</dbReference>
<dbReference type="InterPro" id="IPR029063">
    <property type="entry name" value="SAM-dependent_MTases_sf"/>
</dbReference>
<evidence type="ECO:0000313" key="2">
    <source>
        <dbReference type="Proteomes" id="UP001172102"/>
    </source>
</evidence>
<dbReference type="Gene3D" id="3.40.50.150">
    <property type="entry name" value="Vaccinia Virus protein VP39"/>
    <property type="match status" value="1"/>
</dbReference>
<dbReference type="PANTHER" id="PTHR43712">
    <property type="entry name" value="PUTATIVE (AFU_ORTHOLOGUE AFUA_4G14580)-RELATED"/>
    <property type="match status" value="1"/>
</dbReference>